<dbReference type="InterPro" id="IPR006566">
    <property type="entry name" value="FBD"/>
</dbReference>
<gene>
    <name evidence="2" type="ORF">V8G54_008492</name>
</gene>
<evidence type="ECO:0000259" key="1">
    <source>
        <dbReference type="SMART" id="SM00579"/>
    </source>
</evidence>
<evidence type="ECO:0000313" key="2">
    <source>
        <dbReference type="EMBL" id="WVZ21170.1"/>
    </source>
</evidence>
<keyword evidence="3" id="KW-1185">Reference proteome</keyword>
<evidence type="ECO:0000313" key="3">
    <source>
        <dbReference type="Proteomes" id="UP001374535"/>
    </source>
</evidence>
<dbReference type="PANTHER" id="PTHR31900">
    <property type="entry name" value="F-BOX/RNI SUPERFAMILY PROTEIN-RELATED"/>
    <property type="match status" value="1"/>
</dbReference>
<accession>A0AAQ3P403</accession>
<name>A0AAQ3P403_VIGMU</name>
<dbReference type="Pfam" id="PF08387">
    <property type="entry name" value="FBD"/>
    <property type="match status" value="1"/>
</dbReference>
<dbReference type="EMBL" id="CP144699">
    <property type="protein sequence ID" value="WVZ21170.1"/>
    <property type="molecule type" value="Genomic_DNA"/>
</dbReference>
<dbReference type="InterPro" id="IPR050232">
    <property type="entry name" value="FBL13/AtMIF1-like"/>
</dbReference>
<organism evidence="2 3">
    <name type="scientific">Vigna mungo</name>
    <name type="common">Black gram</name>
    <name type="synonym">Phaseolus mungo</name>
    <dbReference type="NCBI Taxonomy" id="3915"/>
    <lineage>
        <taxon>Eukaryota</taxon>
        <taxon>Viridiplantae</taxon>
        <taxon>Streptophyta</taxon>
        <taxon>Embryophyta</taxon>
        <taxon>Tracheophyta</taxon>
        <taxon>Spermatophyta</taxon>
        <taxon>Magnoliopsida</taxon>
        <taxon>eudicotyledons</taxon>
        <taxon>Gunneridae</taxon>
        <taxon>Pentapetalae</taxon>
        <taxon>rosids</taxon>
        <taxon>fabids</taxon>
        <taxon>Fabales</taxon>
        <taxon>Fabaceae</taxon>
        <taxon>Papilionoideae</taxon>
        <taxon>50 kb inversion clade</taxon>
        <taxon>NPAAA clade</taxon>
        <taxon>indigoferoid/millettioid clade</taxon>
        <taxon>Phaseoleae</taxon>
        <taxon>Vigna</taxon>
    </lineage>
</organism>
<sequence length="222" mass="26205">MYRTAVSGSDRVQILDMNCGYEIVIPSAVFSFKTLVTLKLKYITVEDISFDLKVKHLTCETTGKFIGLRKLVRVRIDELFFPFEIFKDVEVFKVDWIFQPNNFDFQNLVQLKLIVGLDWLLLLEVLNHCPKLQSFVICIFKTEEDVWPYPQTVPACISSHLKTIRLTRYSGSKDEFHFARYILENAKYLQTMEICFDDGYDLMETIERELSSFRYLPRFVFI</sequence>
<feature type="domain" description="FBD" evidence="1">
    <location>
        <begin position="155"/>
        <end position="222"/>
    </location>
</feature>
<dbReference type="AlphaFoldDB" id="A0AAQ3P403"/>
<reference evidence="2 3" key="1">
    <citation type="journal article" date="2023" name="Life. Sci Alliance">
        <title>Evolutionary insights into 3D genome organization and epigenetic landscape of Vigna mungo.</title>
        <authorList>
            <person name="Junaid A."/>
            <person name="Singh B."/>
            <person name="Bhatia S."/>
        </authorList>
    </citation>
    <scope>NUCLEOTIDE SEQUENCE [LARGE SCALE GENOMIC DNA]</scope>
    <source>
        <strain evidence="2">Urdbean</strain>
    </source>
</reference>
<dbReference type="PANTHER" id="PTHR31900:SF34">
    <property type="entry name" value="EMB|CAB62440.1-RELATED"/>
    <property type="match status" value="1"/>
</dbReference>
<proteinExistence type="predicted"/>
<protein>
    <recommendedName>
        <fullName evidence="1">FBD domain-containing protein</fullName>
    </recommendedName>
</protein>
<dbReference type="SMART" id="SM00579">
    <property type="entry name" value="FBD"/>
    <property type="match status" value="1"/>
</dbReference>
<dbReference type="Proteomes" id="UP001374535">
    <property type="component" value="Chromosome 2"/>
</dbReference>